<reference evidence="1" key="1">
    <citation type="submission" date="2022-12" db="EMBL/GenBank/DDBJ databases">
        <authorList>
            <person name="Krivoruchko A.V."/>
            <person name="Elkin A."/>
        </authorList>
    </citation>
    <scope>NUCLEOTIDE SEQUENCE</scope>
    <source>
        <strain evidence="1">IEGM 249</strain>
    </source>
</reference>
<sequence length="65" mass="7121">MLASIAAQCADRDMIRYLLDGGPYIVSTLRGLRDDQLHGLWRPEWTPVPSALLDALSATKGPTLI</sequence>
<protein>
    <submittedName>
        <fullName evidence="2">Uncharacterized protein</fullName>
    </submittedName>
</protein>
<proteinExistence type="predicted"/>
<dbReference type="Proteomes" id="UP001231166">
    <property type="component" value="Chromosome"/>
</dbReference>
<keyword evidence="3" id="KW-1185">Reference proteome</keyword>
<evidence type="ECO:0000313" key="3">
    <source>
        <dbReference type="Proteomes" id="UP001066327"/>
    </source>
</evidence>
<organism evidence="2 4">
    <name type="scientific">Rhodococcus opacus</name>
    <name type="common">Nocardia opaca</name>
    <dbReference type="NCBI Taxonomy" id="37919"/>
    <lineage>
        <taxon>Bacteria</taxon>
        <taxon>Bacillati</taxon>
        <taxon>Actinomycetota</taxon>
        <taxon>Actinomycetes</taxon>
        <taxon>Mycobacteriales</taxon>
        <taxon>Nocardiaceae</taxon>
        <taxon>Rhodococcus</taxon>
    </lineage>
</organism>
<accession>A0AAX3YMQ6</accession>
<evidence type="ECO:0000313" key="2">
    <source>
        <dbReference type="EMBL" id="WLF50450.1"/>
    </source>
</evidence>
<dbReference type="EMBL" id="JAPWIS010000023">
    <property type="protein sequence ID" value="MCZ4588619.1"/>
    <property type="molecule type" value="Genomic_DNA"/>
</dbReference>
<dbReference type="AlphaFoldDB" id="A0AAX3YMQ6"/>
<reference evidence="2" key="2">
    <citation type="submission" date="2023-07" db="EMBL/GenBank/DDBJ databases">
        <title>Genomic analysis of Rhodococcus opacus VOC-14 with glycol ethers degradation activity.</title>
        <authorList>
            <person name="Narkevich D.A."/>
            <person name="Hlushen A.M."/>
            <person name="Akhremchuk A.E."/>
            <person name="Sikolenko M.A."/>
            <person name="Valentovich L.N."/>
        </authorList>
    </citation>
    <scope>NUCLEOTIDE SEQUENCE</scope>
    <source>
        <strain evidence="2">VOC-14</strain>
    </source>
</reference>
<dbReference type="EMBL" id="CP130953">
    <property type="protein sequence ID" value="WLF50450.1"/>
    <property type="molecule type" value="Genomic_DNA"/>
</dbReference>
<evidence type="ECO:0000313" key="1">
    <source>
        <dbReference type="EMBL" id="MCZ4588619.1"/>
    </source>
</evidence>
<name>A0AAX3YMQ6_RHOOP</name>
<dbReference type="Proteomes" id="UP001066327">
    <property type="component" value="Unassembled WGS sequence"/>
</dbReference>
<dbReference type="RefSeq" id="WP_043788578.1">
    <property type="nucleotide sequence ID" value="NZ_CAJUXZ010000012.1"/>
</dbReference>
<evidence type="ECO:0000313" key="4">
    <source>
        <dbReference type="Proteomes" id="UP001231166"/>
    </source>
</evidence>
<gene>
    <name evidence="1" type="ORF">O4328_34050</name>
    <name evidence="2" type="ORF">Q5707_16320</name>
</gene>